<evidence type="ECO:0000256" key="3">
    <source>
        <dbReference type="SAM" id="Phobius"/>
    </source>
</evidence>
<dbReference type="PRINTS" id="PR00260">
    <property type="entry name" value="CHEMTRNSDUCR"/>
</dbReference>
<dbReference type="Pfam" id="PF00015">
    <property type="entry name" value="MCPsignal"/>
    <property type="match status" value="1"/>
</dbReference>
<evidence type="ECO:0000256" key="2">
    <source>
        <dbReference type="ARBA" id="ARBA00029447"/>
    </source>
</evidence>
<sequence length="557" mass="59792">MFLLKTGNVLRENWIEIVFFAAAALLGGGYFLYGGSMLSPSWFVAGFLLLFAMMLMRSISGCSGPAATVTEWIARLSRSESVDLRRTVDVPEGSKLSSVAKALNAFIHSIRMHFLRIIQGLHRFTFNFFRLERQLGDFFEAFSAMSAEVKEGITSGETVSHAMESQYAASEEISATAQGLAGLAAELNQAVAVVGDKADAGTRRLREMERTFSSVVEQTEALSGEARILSGKVDLIQGVVHAITGIAEQTNLLALNASIEAARAGEAGRGFAVVADEVRKLAEESKTAAETISKNLQELVSGVHTTSGGVETMAVSMREADGNVQVILSEISAVLEGIAGISDSSERVAASAEELGASSEEMAASAETVTRETEKMRSIFGSIEDHISSLSFTAEGLKKTSGEGASDASALIGGLSALRAMKAEDFAVIAEDAVKAHQGWMADLKKFVEGGRWNLETNPRRCRFGIFLSFVERPEGTPEELWNKIVAMHEKLHGLGHTVNDAVHRGDSSRARELLKETEALSADLSASLLRVADICRGQRKREDSPGALRVLPGRTV</sequence>
<dbReference type="PANTHER" id="PTHR32089:SF112">
    <property type="entry name" value="LYSOZYME-LIKE PROTEIN-RELATED"/>
    <property type="match status" value="1"/>
</dbReference>
<dbReference type="SMART" id="SM00283">
    <property type="entry name" value="MA"/>
    <property type="match status" value="1"/>
</dbReference>
<keyword evidence="1" id="KW-0807">Transducer</keyword>
<name>A0A644W2M2_9ZZZZ</name>
<comment type="similarity">
    <text evidence="2">Belongs to the methyl-accepting chemotaxis (MCP) protein family.</text>
</comment>
<accession>A0A644W2M2</accession>
<dbReference type="GO" id="GO:0006935">
    <property type="term" value="P:chemotaxis"/>
    <property type="evidence" value="ECO:0007669"/>
    <property type="project" value="InterPro"/>
</dbReference>
<dbReference type="GO" id="GO:0004888">
    <property type="term" value="F:transmembrane signaling receptor activity"/>
    <property type="evidence" value="ECO:0007669"/>
    <property type="project" value="InterPro"/>
</dbReference>
<feature type="transmembrane region" description="Helical" evidence="3">
    <location>
        <begin position="14"/>
        <end position="33"/>
    </location>
</feature>
<evidence type="ECO:0000256" key="1">
    <source>
        <dbReference type="ARBA" id="ARBA00023224"/>
    </source>
</evidence>
<dbReference type="SUPFAM" id="SSF58104">
    <property type="entry name" value="Methyl-accepting chemotaxis protein (MCP) signaling domain"/>
    <property type="match status" value="1"/>
</dbReference>
<organism evidence="5">
    <name type="scientific">bioreactor metagenome</name>
    <dbReference type="NCBI Taxonomy" id="1076179"/>
    <lineage>
        <taxon>unclassified sequences</taxon>
        <taxon>metagenomes</taxon>
        <taxon>ecological metagenomes</taxon>
    </lineage>
</organism>
<dbReference type="Gene3D" id="1.10.287.950">
    <property type="entry name" value="Methyl-accepting chemotaxis protein"/>
    <property type="match status" value="1"/>
</dbReference>
<dbReference type="InterPro" id="IPR004089">
    <property type="entry name" value="MCPsignal_dom"/>
</dbReference>
<comment type="caution">
    <text evidence="5">The sequence shown here is derived from an EMBL/GenBank/DDBJ whole genome shotgun (WGS) entry which is preliminary data.</text>
</comment>
<feature type="transmembrane region" description="Helical" evidence="3">
    <location>
        <begin position="40"/>
        <end position="59"/>
    </location>
</feature>
<dbReference type="PROSITE" id="PS50111">
    <property type="entry name" value="CHEMOTAXIS_TRANSDUC_2"/>
    <property type="match status" value="1"/>
</dbReference>
<gene>
    <name evidence="5" type="ORF">SDC9_44181</name>
</gene>
<dbReference type="EMBL" id="VSSQ01000583">
    <property type="protein sequence ID" value="MPL97984.1"/>
    <property type="molecule type" value="Genomic_DNA"/>
</dbReference>
<dbReference type="Gene3D" id="1.20.120.30">
    <property type="entry name" value="Aspartate receptor, ligand-binding domain"/>
    <property type="match status" value="1"/>
</dbReference>
<keyword evidence="3" id="KW-0812">Transmembrane</keyword>
<keyword evidence="3" id="KW-0472">Membrane</keyword>
<feature type="domain" description="Methyl-accepting transducer" evidence="4">
    <location>
        <begin position="134"/>
        <end position="370"/>
    </location>
</feature>
<dbReference type="GO" id="GO:0016020">
    <property type="term" value="C:membrane"/>
    <property type="evidence" value="ECO:0007669"/>
    <property type="project" value="InterPro"/>
</dbReference>
<keyword evidence="3" id="KW-1133">Transmembrane helix</keyword>
<dbReference type="GO" id="GO:0007165">
    <property type="term" value="P:signal transduction"/>
    <property type="evidence" value="ECO:0007669"/>
    <property type="project" value="UniProtKB-KW"/>
</dbReference>
<dbReference type="PANTHER" id="PTHR32089">
    <property type="entry name" value="METHYL-ACCEPTING CHEMOTAXIS PROTEIN MCPB"/>
    <property type="match status" value="1"/>
</dbReference>
<dbReference type="InterPro" id="IPR004090">
    <property type="entry name" value="Chemotax_Me-accpt_rcpt"/>
</dbReference>
<proteinExistence type="inferred from homology"/>
<dbReference type="AlphaFoldDB" id="A0A644W2M2"/>
<evidence type="ECO:0000259" key="4">
    <source>
        <dbReference type="PROSITE" id="PS50111"/>
    </source>
</evidence>
<protein>
    <recommendedName>
        <fullName evidence="4">Methyl-accepting transducer domain-containing protein</fullName>
    </recommendedName>
</protein>
<reference evidence="5" key="1">
    <citation type="submission" date="2019-08" db="EMBL/GenBank/DDBJ databases">
        <authorList>
            <person name="Kucharzyk K."/>
            <person name="Murdoch R.W."/>
            <person name="Higgins S."/>
            <person name="Loffler F."/>
        </authorList>
    </citation>
    <scope>NUCLEOTIDE SEQUENCE</scope>
</reference>
<evidence type="ECO:0000313" key="5">
    <source>
        <dbReference type="EMBL" id="MPL97984.1"/>
    </source>
</evidence>
<dbReference type="InterPro" id="IPR025991">
    <property type="entry name" value="Chemoreceptor_zinc-bind_dom"/>
</dbReference>
<dbReference type="Pfam" id="PF13682">
    <property type="entry name" value="CZB"/>
    <property type="match status" value="1"/>
</dbReference>